<accession>A0A6S6ZSN7</accession>
<protein>
    <submittedName>
        <fullName evidence="1">Uncharacterized protein</fullName>
    </submittedName>
</protein>
<dbReference type="AlphaFoldDB" id="A0A6S6ZSN7"/>
<dbReference type="Proteomes" id="UP000494108">
    <property type="component" value="Unassembled WGS sequence"/>
</dbReference>
<organism evidence="1 2">
    <name type="scientific">Achromobacter pestifer</name>
    <dbReference type="NCBI Taxonomy" id="1353889"/>
    <lineage>
        <taxon>Bacteria</taxon>
        <taxon>Pseudomonadati</taxon>
        <taxon>Pseudomonadota</taxon>
        <taxon>Betaproteobacteria</taxon>
        <taxon>Burkholderiales</taxon>
        <taxon>Alcaligenaceae</taxon>
        <taxon>Achromobacter</taxon>
    </lineage>
</organism>
<keyword evidence="2" id="KW-1185">Reference proteome</keyword>
<gene>
    <name evidence="1" type="ORF">LMG3431_04487</name>
</gene>
<dbReference type="EMBL" id="CADIJX010000006">
    <property type="protein sequence ID" value="CAB3683505.1"/>
    <property type="molecule type" value="Genomic_DNA"/>
</dbReference>
<evidence type="ECO:0000313" key="1">
    <source>
        <dbReference type="EMBL" id="CAB3683505.1"/>
    </source>
</evidence>
<evidence type="ECO:0000313" key="2">
    <source>
        <dbReference type="Proteomes" id="UP000494108"/>
    </source>
</evidence>
<name>A0A6S6ZSN7_9BURK</name>
<sequence>MNACTLFHFRRTRGAMADACRLLWAGGLIVSAVGVPAATASGHAAATPPGVASLSQLRFPEGSSHMLLADRLWLYGQPARVLVFDVPAKASDLIRTLSGQQPRLADLNVLPGQLVLSGQVGDEQWVAQMEDTGTGRTVGSISTLRWQSPMAQSAPAWLPDGARLRLDFAAMDEGVTVSERIWQHALPPARMMALLDVGLQREGWRQSGGRDAQSWVRGRQRLQVSVVSLDGGSGLRVRGWTS</sequence>
<proteinExistence type="predicted"/>
<reference evidence="1 2" key="1">
    <citation type="submission" date="2020-04" db="EMBL/GenBank/DDBJ databases">
        <authorList>
            <person name="De Canck E."/>
        </authorList>
    </citation>
    <scope>NUCLEOTIDE SEQUENCE [LARGE SCALE GENOMIC DNA]</scope>
    <source>
        <strain evidence="1 2">LMG 3431</strain>
    </source>
</reference>